<protein>
    <submittedName>
        <fullName evidence="1">Uncharacterized protein</fullName>
    </submittedName>
</protein>
<name>A0A4C1TAG7_EUMVA</name>
<gene>
    <name evidence="1" type="ORF">EVAR_76331_1</name>
</gene>
<organism evidence="1 2">
    <name type="scientific">Eumeta variegata</name>
    <name type="common">Bagworm moth</name>
    <name type="synonym">Eumeta japonica</name>
    <dbReference type="NCBI Taxonomy" id="151549"/>
    <lineage>
        <taxon>Eukaryota</taxon>
        <taxon>Metazoa</taxon>
        <taxon>Ecdysozoa</taxon>
        <taxon>Arthropoda</taxon>
        <taxon>Hexapoda</taxon>
        <taxon>Insecta</taxon>
        <taxon>Pterygota</taxon>
        <taxon>Neoptera</taxon>
        <taxon>Endopterygota</taxon>
        <taxon>Lepidoptera</taxon>
        <taxon>Glossata</taxon>
        <taxon>Ditrysia</taxon>
        <taxon>Tineoidea</taxon>
        <taxon>Psychidae</taxon>
        <taxon>Oiketicinae</taxon>
        <taxon>Eumeta</taxon>
    </lineage>
</organism>
<dbReference type="EMBL" id="BGZK01000041">
    <property type="protein sequence ID" value="GBP10468.1"/>
    <property type="molecule type" value="Genomic_DNA"/>
</dbReference>
<accession>A0A4C1TAG7</accession>
<keyword evidence="2" id="KW-1185">Reference proteome</keyword>
<evidence type="ECO:0000313" key="2">
    <source>
        <dbReference type="Proteomes" id="UP000299102"/>
    </source>
</evidence>
<comment type="caution">
    <text evidence="1">The sequence shown here is derived from an EMBL/GenBank/DDBJ whole genome shotgun (WGS) entry which is preliminary data.</text>
</comment>
<dbReference type="AlphaFoldDB" id="A0A4C1TAG7"/>
<proteinExistence type="predicted"/>
<sequence>MYECAVRRRGNRAEIVWSPGSCSPTHARSESSTILIAEEKPLQGRSGNDSNTRIIFSPGLGTYTRTRRPRARGSVTPHSLVIVRAPLPEACRFNHPTAEVLLTAARRRLSVLSEARDKRSQFDTELKTYRSIRPFSGSKLVSCDAKTTPLTIEPIGRVGIAKKKIEKKVYERLLAKVGAAMITSIAGYGKESTLCAAATRSQNAMPQLSALCMQPRAHSVQLHENRCIVHCYGSFIFIVFEFAGFVEDTSPQRFHSRRRRVRGANGPQDLKGTTSAISNRAKVIGHIVFMQPQKKKKCTNPEFGNKSSQHVRKLHMNRLMSTK</sequence>
<evidence type="ECO:0000313" key="1">
    <source>
        <dbReference type="EMBL" id="GBP10468.1"/>
    </source>
</evidence>
<reference evidence="1 2" key="1">
    <citation type="journal article" date="2019" name="Commun. Biol.">
        <title>The bagworm genome reveals a unique fibroin gene that provides high tensile strength.</title>
        <authorList>
            <person name="Kono N."/>
            <person name="Nakamura H."/>
            <person name="Ohtoshi R."/>
            <person name="Tomita M."/>
            <person name="Numata K."/>
            <person name="Arakawa K."/>
        </authorList>
    </citation>
    <scope>NUCLEOTIDE SEQUENCE [LARGE SCALE GENOMIC DNA]</scope>
</reference>
<dbReference type="Proteomes" id="UP000299102">
    <property type="component" value="Unassembled WGS sequence"/>
</dbReference>